<keyword evidence="2" id="KW-0479">Metal-binding</keyword>
<dbReference type="SUPFAM" id="SSF53649">
    <property type="entry name" value="Alkaline phosphatase-like"/>
    <property type="match status" value="1"/>
</dbReference>
<gene>
    <name evidence="5" type="primary">pafA</name>
    <name evidence="5" type="ORF">EMA8858_02159</name>
</gene>
<dbReference type="EC" id="3.1.3.1" evidence="5"/>
<comment type="caution">
    <text evidence="5">The sequence shown here is derived from an EMBL/GenBank/DDBJ whole genome shotgun (WGS) entry which is preliminary data.</text>
</comment>
<evidence type="ECO:0000313" key="6">
    <source>
        <dbReference type="Proteomes" id="UP000837932"/>
    </source>
</evidence>
<dbReference type="Proteomes" id="UP000837932">
    <property type="component" value="Unassembled WGS sequence"/>
</dbReference>
<evidence type="ECO:0000256" key="2">
    <source>
        <dbReference type="ARBA" id="ARBA00022723"/>
    </source>
</evidence>
<dbReference type="RefSeq" id="WP_238806600.1">
    <property type="nucleotide sequence ID" value="NZ_CAKLPY010000002.1"/>
</dbReference>
<dbReference type="PIRSF" id="PIRSF031924">
    <property type="entry name" value="Pi-irrepressible_AP"/>
    <property type="match status" value="1"/>
</dbReference>
<evidence type="ECO:0000313" key="5">
    <source>
        <dbReference type="EMBL" id="CAH0996029.1"/>
    </source>
</evidence>
<feature type="chain" id="PRO_5047002731" evidence="4">
    <location>
        <begin position="20"/>
        <end position="542"/>
    </location>
</feature>
<dbReference type="PANTHER" id="PTHR10151:SF120">
    <property type="entry name" value="BIS(5'-ADENOSYL)-TRIPHOSPHATASE"/>
    <property type="match status" value="1"/>
</dbReference>
<dbReference type="InterPro" id="IPR017850">
    <property type="entry name" value="Alkaline_phosphatase_core_sf"/>
</dbReference>
<sequence>MKHLTYLLLLLSLSLSAQKKNKITYASKPKLVLGIMVDQMRYDYLYRYYDKYSEGGFKRLMNEGFNCKNNHYHYASTVTGPGHAAVYTGAVPAVNGIIGNEWYDPLANRTVYVAEDTTVRAVGASEAGVEGKRSPVNMHTTTITDQLKLATDFRSKVIGIAVKDRGGILPAGHSADAAYWFDAKSGNWITSTYYMNDLPQWLKEFNAQKIPDKLIAQKWETLLPIEQYIESETDNQEYENVLSGEKLPIFPHTVANYGALLTSPYGNTITKELALTTLKNENMGQGKETDFLCVSFSTPDYVGHATGTHSIEIEDTYLRLDRDIAEVLNKLDATLGKNNYLVFLTADHGVADIPGFLKKHKIPSGVSELAKETNFLNGQMVEKFGEGKWIKAQDNYQIYLDHDLMAKKNVTMNQMYELVKEKMLTLGSSVYQVVNLHDINSAVIPPFYKGLVENVYNPKRSGDIMFLLEPAWFNGAKKGTTHGTMWQYDRHVPLLWFGWKIQSGETVEQTYIADISATLASLLNILEPNGCVGKPIKDIFVK</sequence>
<dbReference type="NCBIfam" id="NF042991">
    <property type="entry name" value="alk_phos_PafA"/>
    <property type="match status" value="1"/>
</dbReference>
<reference evidence="5" key="1">
    <citation type="submission" date="2021-12" db="EMBL/GenBank/DDBJ databases">
        <authorList>
            <person name="Rodrigo-Torres L."/>
            <person name="Arahal R. D."/>
            <person name="Lucena T."/>
        </authorList>
    </citation>
    <scope>NUCLEOTIDE SEQUENCE</scope>
    <source>
        <strain evidence="5">CECT 8858</strain>
    </source>
</reference>
<evidence type="ECO:0000256" key="3">
    <source>
        <dbReference type="ARBA" id="ARBA00022729"/>
    </source>
</evidence>
<feature type="signal peptide" evidence="4">
    <location>
        <begin position="1"/>
        <end position="19"/>
    </location>
</feature>
<dbReference type="Pfam" id="PF01663">
    <property type="entry name" value="Phosphodiest"/>
    <property type="match status" value="1"/>
</dbReference>
<name>A0ABM9AQ38_9BACT</name>
<dbReference type="InterPro" id="IPR002591">
    <property type="entry name" value="Phosphodiest/P_Trfase"/>
</dbReference>
<dbReference type="Gene3D" id="3.30.1360.150">
    <property type="match status" value="1"/>
</dbReference>
<proteinExistence type="predicted"/>
<keyword evidence="5" id="KW-0378">Hydrolase</keyword>
<dbReference type="GO" id="GO:0004035">
    <property type="term" value="F:alkaline phosphatase activity"/>
    <property type="evidence" value="ECO:0007669"/>
    <property type="project" value="UniProtKB-EC"/>
</dbReference>
<evidence type="ECO:0000256" key="1">
    <source>
        <dbReference type="ARBA" id="ARBA00022553"/>
    </source>
</evidence>
<evidence type="ECO:0000256" key="4">
    <source>
        <dbReference type="SAM" id="SignalP"/>
    </source>
</evidence>
<dbReference type="PANTHER" id="PTHR10151">
    <property type="entry name" value="ECTONUCLEOTIDE PYROPHOSPHATASE/PHOSPHODIESTERASE"/>
    <property type="match status" value="1"/>
</dbReference>
<keyword evidence="3 4" id="KW-0732">Signal</keyword>
<dbReference type="Gene3D" id="3.40.720.10">
    <property type="entry name" value="Alkaline Phosphatase, subunit A"/>
    <property type="match status" value="1"/>
</dbReference>
<dbReference type="CDD" id="cd16016">
    <property type="entry name" value="AP-SPAP"/>
    <property type="match status" value="1"/>
</dbReference>
<keyword evidence="1" id="KW-0597">Phosphoprotein</keyword>
<organism evidence="5 6">
    <name type="scientific">Emticicia aquatica</name>
    <dbReference type="NCBI Taxonomy" id="1681835"/>
    <lineage>
        <taxon>Bacteria</taxon>
        <taxon>Pseudomonadati</taxon>
        <taxon>Bacteroidota</taxon>
        <taxon>Cytophagia</taxon>
        <taxon>Cytophagales</taxon>
        <taxon>Leadbetterellaceae</taxon>
        <taxon>Emticicia</taxon>
    </lineage>
</organism>
<dbReference type="InterPro" id="IPR026263">
    <property type="entry name" value="Alkaline_phosphatase_prok"/>
</dbReference>
<protein>
    <submittedName>
        <fullName evidence="5">Alkaline phosphatase PafA</fullName>
        <ecNumber evidence="5">3.1.3.1</ecNumber>
    </submittedName>
</protein>
<keyword evidence="6" id="KW-1185">Reference proteome</keyword>
<dbReference type="EMBL" id="CAKLPY010000002">
    <property type="protein sequence ID" value="CAH0996029.1"/>
    <property type="molecule type" value="Genomic_DNA"/>
</dbReference>
<accession>A0ABM9AQ38</accession>